<keyword evidence="2" id="KW-0732">Signal</keyword>
<sequence length="445" mass="46200">MTRNLLATTALVALVATGAYAQSATTPAPADAPAVQEPAAAPVRAEGSIVTNIVGESVYNGTGDDAENIGKVTDVVFDKDGQAKSVVIGVGGFLGVGAKNVAFDYDKLQWAEKNGDRWLVAQTTKEELTAQAEFDSKPYAPAPAPAASPDAAAPTAPATTDTAQKPVDMNAAPTEPVKRADGNLATNIIGENVYNGTGDDAQNIGSVNDIVLTKEGKAESLIIGVGGFLGLGAKNVTYDFSKAQWADKNGDRWLVAQTTKEELLAQPDFDRKAYDPAPATTASNEPAATAPAAVPSDTTAPAVAPADKTAEAPAAATPDASAPDQTQTAAIDKSTLTEMPVGEIRGDDLKGTTVYGANDAKVGEIGDVVLAPDNKTDAVIVDVGGFLGIGEKEVAVGMDNLKFMTDKDGKKYLYTTFTKEQLEAQTAYDKGSYAEKRDQQRMIVR</sequence>
<name>A0ABV7MW05_9HYPH</name>
<dbReference type="Proteomes" id="UP001595648">
    <property type="component" value="Unassembled WGS sequence"/>
</dbReference>
<keyword evidence="5" id="KW-1185">Reference proteome</keyword>
<feature type="compositionally biased region" description="Low complexity" evidence="1">
    <location>
        <begin position="276"/>
        <end position="323"/>
    </location>
</feature>
<dbReference type="PANTHER" id="PTHR36505">
    <property type="entry name" value="BLR1072 PROTEIN"/>
    <property type="match status" value="1"/>
</dbReference>
<evidence type="ECO:0000256" key="1">
    <source>
        <dbReference type="SAM" id="MobiDB-lite"/>
    </source>
</evidence>
<reference evidence="5" key="1">
    <citation type="journal article" date="2019" name="Int. J. Syst. Evol. Microbiol.">
        <title>The Global Catalogue of Microorganisms (GCM) 10K type strain sequencing project: providing services to taxonomists for standard genome sequencing and annotation.</title>
        <authorList>
            <consortium name="The Broad Institute Genomics Platform"/>
            <consortium name="The Broad Institute Genome Sequencing Center for Infectious Disease"/>
            <person name="Wu L."/>
            <person name="Ma J."/>
        </authorList>
    </citation>
    <scope>NUCLEOTIDE SEQUENCE [LARGE SCALE GENOMIC DNA]</scope>
    <source>
        <strain evidence="5">ICMP 19515</strain>
    </source>
</reference>
<feature type="domain" description="PRC-barrel" evidence="3">
    <location>
        <begin position="184"/>
        <end position="261"/>
    </location>
</feature>
<feature type="region of interest" description="Disordered" evidence="1">
    <location>
        <begin position="132"/>
        <end position="168"/>
    </location>
</feature>
<dbReference type="RefSeq" id="WP_378984139.1">
    <property type="nucleotide sequence ID" value="NZ_JBHRVD010000001.1"/>
</dbReference>
<dbReference type="Pfam" id="PF05239">
    <property type="entry name" value="PRC"/>
    <property type="match status" value="3"/>
</dbReference>
<proteinExistence type="predicted"/>
<evidence type="ECO:0000313" key="4">
    <source>
        <dbReference type="EMBL" id="MFC3325850.1"/>
    </source>
</evidence>
<evidence type="ECO:0000259" key="3">
    <source>
        <dbReference type="Pfam" id="PF05239"/>
    </source>
</evidence>
<organism evidence="4 5">
    <name type="scientific">Mesorhizobium cantuariense</name>
    <dbReference type="NCBI Taxonomy" id="1300275"/>
    <lineage>
        <taxon>Bacteria</taxon>
        <taxon>Pseudomonadati</taxon>
        <taxon>Pseudomonadota</taxon>
        <taxon>Alphaproteobacteria</taxon>
        <taxon>Hyphomicrobiales</taxon>
        <taxon>Phyllobacteriaceae</taxon>
        <taxon>Mesorhizobium</taxon>
    </lineage>
</organism>
<feature type="compositionally biased region" description="Polar residues" evidence="1">
    <location>
        <begin position="324"/>
        <end position="337"/>
    </location>
</feature>
<accession>A0ABV7MW05</accession>
<dbReference type="PANTHER" id="PTHR36505:SF1">
    <property type="entry name" value="BLR1072 PROTEIN"/>
    <property type="match status" value="1"/>
</dbReference>
<evidence type="ECO:0000256" key="2">
    <source>
        <dbReference type="SAM" id="SignalP"/>
    </source>
</evidence>
<dbReference type="InterPro" id="IPR027275">
    <property type="entry name" value="PRC-brl_dom"/>
</dbReference>
<feature type="signal peptide" evidence="2">
    <location>
        <begin position="1"/>
        <end position="21"/>
    </location>
</feature>
<feature type="region of interest" description="Disordered" evidence="1">
    <location>
        <begin position="266"/>
        <end position="345"/>
    </location>
</feature>
<feature type="compositionally biased region" description="Low complexity" evidence="1">
    <location>
        <begin position="147"/>
        <end position="163"/>
    </location>
</feature>
<evidence type="ECO:0000313" key="5">
    <source>
        <dbReference type="Proteomes" id="UP001595648"/>
    </source>
</evidence>
<feature type="domain" description="PRC-barrel" evidence="3">
    <location>
        <begin position="50"/>
        <end position="127"/>
    </location>
</feature>
<dbReference type="Gene3D" id="2.30.30.240">
    <property type="entry name" value="PRC-barrel domain"/>
    <property type="match status" value="3"/>
</dbReference>
<feature type="domain" description="PRC-barrel" evidence="3">
    <location>
        <begin position="342"/>
        <end position="422"/>
    </location>
</feature>
<dbReference type="InterPro" id="IPR011033">
    <property type="entry name" value="PRC_barrel-like_sf"/>
</dbReference>
<gene>
    <name evidence="4" type="ORF">ACFOJ9_29415</name>
</gene>
<comment type="caution">
    <text evidence="4">The sequence shown here is derived from an EMBL/GenBank/DDBJ whole genome shotgun (WGS) entry which is preliminary data.</text>
</comment>
<protein>
    <submittedName>
        <fullName evidence="4">PRC-barrel domain-containing protein</fullName>
    </submittedName>
</protein>
<dbReference type="SUPFAM" id="SSF50346">
    <property type="entry name" value="PRC-barrel domain"/>
    <property type="match status" value="3"/>
</dbReference>
<feature type="chain" id="PRO_5045455673" evidence="2">
    <location>
        <begin position="22"/>
        <end position="445"/>
    </location>
</feature>
<dbReference type="EMBL" id="JBHRVD010000001">
    <property type="protein sequence ID" value="MFC3325850.1"/>
    <property type="molecule type" value="Genomic_DNA"/>
</dbReference>